<evidence type="ECO:0000256" key="2">
    <source>
        <dbReference type="ARBA" id="ARBA00023125"/>
    </source>
</evidence>
<feature type="domain" description="HTH myb-type" evidence="8">
    <location>
        <begin position="527"/>
        <end position="579"/>
    </location>
</feature>
<reference evidence="9 10" key="1">
    <citation type="journal article" date="2018" name="BMC Genomics">
        <title>The genome of Naegleria lovaniensis, the basis for a comparative approach to unravel pathogenicity factors of the human pathogenic amoeba N. fowleri.</title>
        <authorList>
            <person name="Liechti N."/>
            <person name="Schurch N."/>
            <person name="Bruggmann R."/>
            <person name="Wittwer M."/>
        </authorList>
    </citation>
    <scope>NUCLEOTIDE SEQUENCE [LARGE SCALE GENOMIC DNA]</scope>
    <source>
        <strain evidence="9 10">ATCC 30569</strain>
    </source>
</reference>
<sequence>MESRITSFSHLPSTAPTQQQTISTPTTTPWIPNTLSSSVEDHHHLVHSSFNFQHDPTWSSRNPNIPSIHSNVTTPSLPALQLGLHQGVNASSYGMFEIHQQQQHVLSSSPPHHQHAVYNTPPRNFSPFTTQLLESPHEAAAFATHNNHLMTTSTNSSRKALPNYLEPQVSFGSDPSSIFDTYNSGVRWLARGVRKNADVTRMGTAGSPVLVQNSSINTILYKERTSSFSINLVGDNHCQSATHASSSSHQHDPLAIATSHASSSVYETTSNTRMHEMQRVDSHNSTIMTTPTAPCVLHLDHINNNSSDSHHAVLSTMHLSRTESASTIATTCMNSNMHAAHDSSMTKSPPVLQSHAFCSNTHASKTTATPPPSSQSSPSKGGHASMHVTNIHKRRSSVSSSRASTGKRISNASLISENPSLTTCSSNASNVTTLSDSGIGTFNNSGLISLVGEEYAALQDSDLDDILMEDEDHDIRSEKHMHGVDHEEEDGIAQSSSFDVNTGEDATVMRCSPFTKITTSDSGQVQINHGTWSKEEHELFMKGLREVGRNWELIANKYIKSRVRSQVASHAQKYFKKIEKQRKMKLQKLQEAANPSFVWSYYDGSGKIVASTTSTLRGTTQTTGSSNSGSNTSNSQKR</sequence>
<dbReference type="PROSITE" id="PS51294">
    <property type="entry name" value="HTH_MYB"/>
    <property type="match status" value="1"/>
</dbReference>
<feature type="compositionally biased region" description="Low complexity" evidence="5">
    <location>
        <begin position="362"/>
        <end position="385"/>
    </location>
</feature>
<evidence type="ECO:0000313" key="10">
    <source>
        <dbReference type="Proteomes" id="UP000816034"/>
    </source>
</evidence>
<dbReference type="InterPro" id="IPR009057">
    <property type="entry name" value="Homeodomain-like_sf"/>
</dbReference>
<dbReference type="PANTHER" id="PTHR44191">
    <property type="entry name" value="TRANSCRIPTION FACTOR KUA1"/>
    <property type="match status" value="1"/>
</dbReference>
<dbReference type="InterPro" id="IPR006447">
    <property type="entry name" value="Myb_dom_plants"/>
</dbReference>
<dbReference type="GO" id="GO:0006355">
    <property type="term" value="P:regulation of DNA-templated transcription"/>
    <property type="evidence" value="ECO:0007669"/>
    <property type="project" value="UniProtKB-ARBA"/>
</dbReference>
<feature type="region of interest" description="Disordered" evidence="5">
    <location>
        <begin position="362"/>
        <end position="426"/>
    </location>
</feature>
<evidence type="ECO:0000259" key="7">
    <source>
        <dbReference type="PROSITE" id="PS51293"/>
    </source>
</evidence>
<proteinExistence type="predicted"/>
<keyword evidence="1" id="KW-0805">Transcription regulation</keyword>
<keyword evidence="4" id="KW-0539">Nucleus</keyword>
<dbReference type="CDD" id="cd00167">
    <property type="entry name" value="SANT"/>
    <property type="match status" value="1"/>
</dbReference>
<dbReference type="AlphaFoldDB" id="A0AA88GFR5"/>
<dbReference type="PROSITE" id="PS50090">
    <property type="entry name" value="MYB_LIKE"/>
    <property type="match status" value="1"/>
</dbReference>
<dbReference type="InterPro" id="IPR017930">
    <property type="entry name" value="Myb_dom"/>
</dbReference>
<dbReference type="GO" id="GO:0003677">
    <property type="term" value="F:DNA binding"/>
    <property type="evidence" value="ECO:0007669"/>
    <property type="project" value="UniProtKB-KW"/>
</dbReference>
<dbReference type="PANTHER" id="PTHR44191:SF62">
    <property type="entry name" value="OS04G0341900 PROTEIN"/>
    <property type="match status" value="1"/>
</dbReference>
<dbReference type="RefSeq" id="XP_044543946.1">
    <property type="nucleotide sequence ID" value="XM_044686069.1"/>
</dbReference>
<feature type="region of interest" description="Disordered" evidence="5">
    <location>
        <begin position="613"/>
        <end position="638"/>
    </location>
</feature>
<dbReference type="EMBL" id="PYSW02000043">
    <property type="protein sequence ID" value="KAG2374772.1"/>
    <property type="molecule type" value="Genomic_DNA"/>
</dbReference>
<feature type="domain" description="SANT" evidence="7">
    <location>
        <begin position="532"/>
        <end position="579"/>
    </location>
</feature>
<dbReference type="InterPro" id="IPR017884">
    <property type="entry name" value="SANT_dom"/>
</dbReference>
<keyword evidence="10" id="KW-1185">Reference proteome</keyword>
<dbReference type="Proteomes" id="UP000816034">
    <property type="component" value="Unassembled WGS sequence"/>
</dbReference>
<dbReference type="InterPro" id="IPR052245">
    <property type="entry name" value="Plant_Stress_Dev_TF"/>
</dbReference>
<dbReference type="SMART" id="SM00717">
    <property type="entry name" value="SANT"/>
    <property type="match status" value="1"/>
</dbReference>
<feature type="compositionally biased region" description="Polar residues" evidence="5">
    <location>
        <begin position="1"/>
        <end position="11"/>
    </location>
</feature>
<keyword evidence="3" id="KW-0804">Transcription</keyword>
<dbReference type="GeneID" id="68102970"/>
<feature type="region of interest" description="Disordered" evidence="5">
    <location>
        <begin position="1"/>
        <end position="35"/>
    </location>
</feature>
<evidence type="ECO:0000256" key="1">
    <source>
        <dbReference type="ARBA" id="ARBA00023015"/>
    </source>
</evidence>
<comment type="caution">
    <text evidence="9">The sequence shown here is derived from an EMBL/GenBank/DDBJ whole genome shotgun (WGS) entry which is preliminary data.</text>
</comment>
<dbReference type="NCBIfam" id="TIGR01557">
    <property type="entry name" value="myb_SHAQKYF"/>
    <property type="match status" value="1"/>
</dbReference>
<dbReference type="PROSITE" id="PS51293">
    <property type="entry name" value="SANT"/>
    <property type="match status" value="1"/>
</dbReference>
<name>A0AA88GFR5_NAELO</name>
<accession>A0AA88GFR5</accession>
<gene>
    <name evidence="9" type="ORF">C9374_010516</name>
</gene>
<evidence type="ECO:0000313" key="9">
    <source>
        <dbReference type="EMBL" id="KAG2374772.1"/>
    </source>
</evidence>
<evidence type="ECO:0000256" key="4">
    <source>
        <dbReference type="ARBA" id="ARBA00023242"/>
    </source>
</evidence>
<organism evidence="9 10">
    <name type="scientific">Naegleria lovaniensis</name>
    <name type="common">Amoeba</name>
    <dbReference type="NCBI Taxonomy" id="51637"/>
    <lineage>
        <taxon>Eukaryota</taxon>
        <taxon>Discoba</taxon>
        <taxon>Heterolobosea</taxon>
        <taxon>Tetramitia</taxon>
        <taxon>Eutetramitia</taxon>
        <taxon>Vahlkampfiidae</taxon>
        <taxon>Naegleria</taxon>
    </lineage>
</organism>
<feature type="compositionally biased region" description="Low complexity" evidence="5">
    <location>
        <begin position="12"/>
        <end position="34"/>
    </location>
</feature>
<dbReference type="InterPro" id="IPR001005">
    <property type="entry name" value="SANT/Myb"/>
</dbReference>
<dbReference type="Pfam" id="PF00249">
    <property type="entry name" value="Myb_DNA-binding"/>
    <property type="match status" value="1"/>
</dbReference>
<feature type="domain" description="Myb-like" evidence="6">
    <location>
        <begin position="524"/>
        <end position="575"/>
    </location>
</feature>
<evidence type="ECO:0000256" key="3">
    <source>
        <dbReference type="ARBA" id="ARBA00023163"/>
    </source>
</evidence>
<feature type="compositionally biased region" description="Polar residues" evidence="5">
    <location>
        <begin position="407"/>
        <end position="426"/>
    </location>
</feature>
<dbReference type="SUPFAM" id="SSF46689">
    <property type="entry name" value="Homeodomain-like"/>
    <property type="match status" value="1"/>
</dbReference>
<protein>
    <submittedName>
        <fullName evidence="9">Uncharacterized protein</fullName>
    </submittedName>
</protein>
<keyword evidence="2" id="KW-0238">DNA-binding</keyword>
<evidence type="ECO:0000256" key="5">
    <source>
        <dbReference type="SAM" id="MobiDB-lite"/>
    </source>
</evidence>
<evidence type="ECO:0000259" key="8">
    <source>
        <dbReference type="PROSITE" id="PS51294"/>
    </source>
</evidence>
<dbReference type="Gene3D" id="1.10.10.60">
    <property type="entry name" value="Homeodomain-like"/>
    <property type="match status" value="1"/>
</dbReference>
<evidence type="ECO:0000259" key="6">
    <source>
        <dbReference type="PROSITE" id="PS50090"/>
    </source>
</evidence>